<dbReference type="EMBL" id="AMGX01000032">
    <property type="protein sequence ID" value="EXJ59365.1"/>
    <property type="molecule type" value="Genomic_DNA"/>
</dbReference>
<comment type="caution">
    <text evidence="1">The sequence shown here is derived from an EMBL/GenBank/DDBJ whole genome shotgun (WGS) entry which is preliminary data.</text>
</comment>
<organism evidence="1 2">
    <name type="scientific">Cladophialophora psammophila CBS 110553</name>
    <dbReference type="NCBI Taxonomy" id="1182543"/>
    <lineage>
        <taxon>Eukaryota</taxon>
        <taxon>Fungi</taxon>
        <taxon>Dikarya</taxon>
        <taxon>Ascomycota</taxon>
        <taxon>Pezizomycotina</taxon>
        <taxon>Eurotiomycetes</taxon>
        <taxon>Chaetothyriomycetidae</taxon>
        <taxon>Chaetothyriales</taxon>
        <taxon>Herpotrichiellaceae</taxon>
        <taxon>Cladophialophora</taxon>
    </lineage>
</organism>
<keyword evidence="2" id="KW-1185">Reference proteome</keyword>
<dbReference type="AlphaFoldDB" id="W9W302"/>
<dbReference type="RefSeq" id="XP_007751005.1">
    <property type="nucleotide sequence ID" value="XM_007752815.1"/>
</dbReference>
<evidence type="ECO:0000313" key="2">
    <source>
        <dbReference type="Proteomes" id="UP000019471"/>
    </source>
</evidence>
<dbReference type="OrthoDB" id="412402at2759"/>
<proteinExistence type="predicted"/>
<gene>
    <name evidence="1" type="ORF">A1O5_12246</name>
</gene>
<dbReference type="HOGENOM" id="CLU_1635220_0_0_1"/>
<name>W9W302_9EURO</name>
<dbReference type="STRING" id="1182543.W9W302"/>
<sequence length="162" mass="18158">MGPDPQDLDNPDATKISLPKHGFTDERLVLRKSLIYCAEWTLTNDHTVIGPLRSQLREHLTNQGAAEDGVSRWDSYGMEMVSPVFELKRKSEALAQVEEYLGALISKETTTLESSARYLRKQLTPQSTQQPATPIKDAIFEQDGSIFDLVALLQRTNERGSP</sequence>
<protein>
    <submittedName>
        <fullName evidence="1">Uncharacterized protein</fullName>
    </submittedName>
</protein>
<dbReference type="GeneID" id="19196932"/>
<dbReference type="Proteomes" id="UP000019471">
    <property type="component" value="Unassembled WGS sequence"/>
</dbReference>
<evidence type="ECO:0000313" key="1">
    <source>
        <dbReference type="EMBL" id="EXJ59365.1"/>
    </source>
</evidence>
<accession>W9W302</accession>
<reference evidence="1 2" key="1">
    <citation type="submission" date="2013-03" db="EMBL/GenBank/DDBJ databases">
        <title>The Genome Sequence of Cladophialophora psammophila CBS 110553.</title>
        <authorList>
            <consortium name="The Broad Institute Genomics Platform"/>
            <person name="Cuomo C."/>
            <person name="de Hoog S."/>
            <person name="Gorbushina A."/>
            <person name="Walker B."/>
            <person name="Young S.K."/>
            <person name="Zeng Q."/>
            <person name="Gargeya S."/>
            <person name="Fitzgerald M."/>
            <person name="Haas B."/>
            <person name="Abouelleil A."/>
            <person name="Allen A.W."/>
            <person name="Alvarado L."/>
            <person name="Arachchi H.M."/>
            <person name="Berlin A.M."/>
            <person name="Chapman S.B."/>
            <person name="Gainer-Dewar J."/>
            <person name="Goldberg J."/>
            <person name="Griggs A."/>
            <person name="Gujja S."/>
            <person name="Hansen M."/>
            <person name="Howarth C."/>
            <person name="Imamovic A."/>
            <person name="Ireland A."/>
            <person name="Larimer J."/>
            <person name="McCowan C."/>
            <person name="Murphy C."/>
            <person name="Pearson M."/>
            <person name="Poon T.W."/>
            <person name="Priest M."/>
            <person name="Roberts A."/>
            <person name="Saif S."/>
            <person name="Shea T."/>
            <person name="Sisk P."/>
            <person name="Sykes S."/>
            <person name="Wortman J."/>
            <person name="Nusbaum C."/>
            <person name="Birren B."/>
        </authorList>
    </citation>
    <scope>NUCLEOTIDE SEQUENCE [LARGE SCALE GENOMIC DNA]</scope>
    <source>
        <strain evidence="1 2">CBS 110553</strain>
    </source>
</reference>